<reference evidence="2" key="2">
    <citation type="submission" date="2022-01" db="EMBL/GenBank/DDBJ databases">
        <authorList>
            <person name="Hirooka S."/>
            <person name="Miyagishima S.Y."/>
        </authorList>
    </citation>
    <scope>NUCLEOTIDE SEQUENCE</scope>
    <source>
        <strain evidence="2">NBRC 102759</strain>
    </source>
</reference>
<name>A0A9C7PXD6_9RHOD</name>
<dbReference type="InterPro" id="IPR052848">
    <property type="entry name" value="CHCH_domain-containing_protein"/>
</dbReference>
<proteinExistence type="predicted"/>
<evidence type="ECO:0000313" key="2">
    <source>
        <dbReference type="EMBL" id="GJQ12658.1"/>
    </source>
</evidence>
<keyword evidence="3" id="KW-1185">Reference proteome</keyword>
<dbReference type="PANTHER" id="PTHR47106">
    <property type="entry name" value="COILED-COIL-HELIX-COILED-COIL-HELIX DOMAIN-CONTAINING PROTEIN 5"/>
    <property type="match status" value="1"/>
</dbReference>
<dbReference type="EMBL" id="BQMJ01000035">
    <property type="protein sequence ID" value="GJQ12658.1"/>
    <property type="molecule type" value="Genomic_DNA"/>
</dbReference>
<dbReference type="GO" id="GO:0005758">
    <property type="term" value="C:mitochondrial intermembrane space"/>
    <property type="evidence" value="ECO:0007669"/>
    <property type="project" value="TreeGrafter"/>
</dbReference>
<gene>
    <name evidence="2" type="ORF">GpartN1_g4449.t1</name>
</gene>
<dbReference type="GO" id="GO:0045333">
    <property type="term" value="P:cellular respiration"/>
    <property type="evidence" value="ECO:0007669"/>
    <property type="project" value="TreeGrafter"/>
</dbReference>
<dbReference type="InterPro" id="IPR031731">
    <property type="entry name" value="CX9C"/>
</dbReference>
<dbReference type="PANTHER" id="PTHR47106:SF1">
    <property type="entry name" value="COILED-COIL-HELIX-COILED-COIL-HELIX DOMAIN-CONTAINING PROTEIN 5"/>
    <property type="match status" value="1"/>
</dbReference>
<protein>
    <recommendedName>
        <fullName evidence="1">IMS import disulfide relay-system CHCH-CHCH-like Cx9C domain-containing protein</fullName>
    </recommendedName>
</protein>
<reference evidence="2" key="1">
    <citation type="journal article" date="2022" name="Proc. Natl. Acad. Sci. U.S.A.">
        <title>Life cycle and functional genomics of the unicellular red alga Galdieria for elucidating algal and plant evolution and industrial use.</title>
        <authorList>
            <person name="Hirooka S."/>
            <person name="Itabashi T."/>
            <person name="Ichinose T.M."/>
            <person name="Onuma R."/>
            <person name="Fujiwara T."/>
            <person name="Yamashita S."/>
            <person name="Jong L.W."/>
            <person name="Tomita R."/>
            <person name="Iwane A.H."/>
            <person name="Miyagishima S.Y."/>
        </authorList>
    </citation>
    <scope>NUCLEOTIDE SEQUENCE</scope>
    <source>
        <strain evidence="2">NBRC 102759</strain>
    </source>
</reference>
<dbReference type="Pfam" id="PF16860">
    <property type="entry name" value="CX9C"/>
    <property type="match status" value="1"/>
</dbReference>
<evidence type="ECO:0000313" key="3">
    <source>
        <dbReference type="Proteomes" id="UP001061958"/>
    </source>
</evidence>
<dbReference type="OrthoDB" id="2581252at2759"/>
<dbReference type="Gene3D" id="1.10.287.2900">
    <property type="match status" value="2"/>
</dbReference>
<organism evidence="2 3">
    <name type="scientific">Galdieria partita</name>
    <dbReference type="NCBI Taxonomy" id="83374"/>
    <lineage>
        <taxon>Eukaryota</taxon>
        <taxon>Rhodophyta</taxon>
        <taxon>Bangiophyceae</taxon>
        <taxon>Galdieriales</taxon>
        <taxon>Galdieriaceae</taxon>
        <taxon>Galdieria</taxon>
    </lineage>
</organism>
<dbReference type="PROSITE" id="PS51808">
    <property type="entry name" value="CHCH"/>
    <property type="match status" value="2"/>
</dbReference>
<accession>A0A9C7PXD6</accession>
<comment type="caution">
    <text evidence="2">The sequence shown here is derived from an EMBL/GenBank/DDBJ whole genome shotgun (WGS) entry which is preliminary data.</text>
</comment>
<dbReference type="AlphaFoldDB" id="A0A9C7PXD6"/>
<evidence type="ECO:0000259" key="1">
    <source>
        <dbReference type="Pfam" id="PF16860"/>
    </source>
</evidence>
<feature type="domain" description="IMS import disulfide relay-system CHCH-CHCH-like Cx9C" evidence="1">
    <location>
        <begin position="5"/>
        <end position="48"/>
    </location>
</feature>
<sequence length="106" mass="12500">MEAALNAVSEKCGTEFKNFQLCVAENRDNWEEVCRPQKAEFAKCTSENMQFMDLVREGCFLEIRQYERCIKENRQEPTLCEEKRKRVLECGDNVIRNNQEDSENNP</sequence>
<dbReference type="Proteomes" id="UP001061958">
    <property type="component" value="Unassembled WGS sequence"/>
</dbReference>